<keyword evidence="3" id="KW-1185">Reference proteome</keyword>
<gene>
    <name evidence="2" type="ORF">GWI33_000515</name>
</gene>
<dbReference type="AlphaFoldDB" id="A0A834MIE4"/>
<comment type="caution">
    <text evidence="2">The sequence shown here is derived from an EMBL/GenBank/DDBJ whole genome shotgun (WGS) entry which is preliminary data.</text>
</comment>
<accession>A0A834MIE4</accession>
<feature type="domain" description="DNA helicase Pif1-like 2B" evidence="1">
    <location>
        <begin position="43"/>
        <end position="86"/>
    </location>
</feature>
<sequence>MVWRKKVGDLNATIQRFLAGQLVFFKLVDTVMNQDDVVNYPMEFSNSLELSGLPSRNLKLQVRLVVVMLRSINNPRPCNETRLAVKKIMNNVIEATIIKGKYKGEDVLIPRIPMIPTYLAFDFKRLQFPVAYSRPGKPSSLFIYASQNKTKNIVYQKALN</sequence>
<organism evidence="2 3">
    <name type="scientific">Rhynchophorus ferrugineus</name>
    <name type="common">Red palm weevil</name>
    <name type="synonym">Curculio ferrugineus</name>
    <dbReference type="NCBI Taxonomy" id="354439"/>
    <lineage>
        <taxon>Eukaryota</taxon>
        <taxon>Metazoa</taxon>
        <taxon>Ecdysozoa</taxon>
        <taxon>Arthropoda</taxon>
        <taxon>Hexapoda</taxon>
        <taxon>Insecta</taxon>
        <taxon>Pterygota</taxon>
        <taxon>Neoptera</taxon>
        <taxon>Endopterygota</taxon>
        <taxon>Coleoptera</taxon>
        <taxon>Polyphaga</taxon>
        <taxon>Cucujiformia</taxon>
        <taxon>Curculionidae</taxon>
        <taxon>Dryophthorinae</taxon>
        <taxon>Rhynchophorus</taxon>
    </lineage>
</organism>
<dbReference type="InterPro" id="IPR049163">
    <property type="entry name" value="Pif1-like_2B_dom"/>
</dbReference>
<dbReference type="EMBL" id="JAACXV010000106">
    <property type="protein sequence ID" value="KAF7283486.1"/>
    <property type="molecule type" value="Genomic_DNA"/>
</dbReference>
<dbReference type="Proteomes" id="UP000625711">
    <property type="component" value="Unassembled WGS sequence"/>
</dbReference>
<reference evidence="2" key="1">
    <citation type="submission" date="2020-08" db="EMBL/GenBank/DDBJ databases">
        <title>Genome sequencing and assembly of the red palm weevil Rhynchophorus ferrugineus.</title>
        <authorList>
            <person name="Dias G.B."/>
            <person name="Bergman C.M."/>
            <person name="Manee M."/>
        </authorList>
    </citation>
    <scope>NUCLEOTIDE SEQUENCE</scope>
    <source>
        <strain evidence="2">AA-2017</strain>
        <tissue evidence="2">Whole larva</tissue>
    </source>
</reference>
<evidence type="ECO:0000313" key="2">
    <source>
        <dbReference type="EMBL" id="KAF7283486.1"/>
    </source>
</evidence>
<proteinExistence type="predicted"/>
<dbReference type="Pfam" id="PF21530">
    <property type="entry name" value="Pif1_2B_dom"/>
    <property type="match status" value="1"/>
</dbReference>
<dbReference type="OrthoDB" id="272985at2759"/>
<evidence type="ECO:0000259" key="1">
    <source>
        <dbReference type="Pfam" id="PF21530"/>
    </source>
</evidence>
<protein>
    <recommendedName>
        <fullName evidence="1">DNA helicase Pif1-like 2B domain-containing protein</fullName>
    </recommendedName>
</protein>
<evidence type="ECO:0000313" key="3">
    <source>
        <dbReference type="Proteomes" id="UP000625711"/>
    </source>
</evidence>
<name>A0A834MIE4_RHYFE</name>
<dbReference type="PANTHER" id="PTHR10492">
    <property type="match status" value="1"/>
</dbReference>